<accession>A0ABD2UEM2</accession>
<evidence type="ECO:0000259" key="1">
    <source>
        <dbReference type="PROSITE" id="PS50994"/>
    </source>
</evidence>
<dbReference type="Proteomes" id="UP001627284">
    <property type="component" value="Unassembled WGS sequence"/>
</dbReference>
<dbReference type="PANTHER" id="PTHR42648:SF31">
    <property type="entry name" value="RNA-DIRECTED DNA POLYMERASE"/>
    <property type="match status" value="1"/>
</dbReference>
<dbReference type="Gene3D" id="3.30.420.10">
    <property type="entry name" value="Ribonuclease H-like superfamily/Ribonuclease H"/>
    <property type="match status" value="1"/>
</dbReference>
<dbReference type="InterPro" id="IPR039537">
    <property type="entry name" value="Retrotran_Ty1/copia-like"/>
</dbReference>
<dbReference type="AlphaFoldDB" id="A0ABD2UEM2"/>
<protein>
    <recommendedName>
        <fullName evidence="1">Integrase catalytic domain-containing protein</fullName>
    </recommendedName>
</protein>
<sequence length="189" mass="21920">MMFKHGIKDLDTSQLVLCRSCLFYKTRKPFPHSVTRSTKKFQLLHIDIWGPYKVPNNAGHRYFLTVVDVHSKMIWTFMMKLKSDDVVLLKSFIKMTIVQFDMHIKMIRTNNGVEFFSKECTNFLLQSEIGHQSSCPHTLQQNGVMEKRQTHFRSGKSFKVSRASTTPFLGRLCFDSSLLNQKATICCIS</sequence>
<dbReference type="PANTHER" id="PTHR42648">
    <property type="entry name" value="TRANSPOSASE, PUTATIVE-RELATED"/>
    <property type="match status" value="1"/>
</dbReference>
<keyword evidence="3" id="KW-1185">Reference proteome</keyword>
<dbReference type="PROSITE" id="PS50994">
    <property type="entry name" value="INTEGRASE"/>
    <property type="match status" value="1"/>
</dbReference>
<organism evidence="2 3">
    <name type="scientific">Solanum stoloniferum</name>
    <dbReference type="NCBI Taxonomy" id="62892"/>
    <lineage>
        <taxon>Eukaryota</taxon>
        <taxon>Viridiplantae</taxon>
        <taxon>Streptophyta</taxon>
        <taxon>Embryophyta</taxon>
        <taxon>Tracheophyta</taxon>
        <taxon>Spermatophyta</taxon>
        <taxon>Magnoliopsida</taxon>
        <taxon>eudicotyledons</taxon>
        <taxon>Gunneridae</taxon>
        <taxon>Pentapetalae</taxon>
        <taxon>asterids</taxon>
        <taxon>lamiids</taxon>
        <taxon>Solanales</taxon>
        <taxon>Solanaceae</taxon>
        <taxon>Solanoideae</taxon>
        <taxon>Solaneae</taxon>
        <taxon>Solanum</taxon>
    </lineage>
</organism>
<feature type="domain" description="Integrase catalytic" evidence="1">
    <location>
        <begin position="27"/>
        <end position="189"/>
    </location>
</feature>
<dbReference type="EMBL" id="JBJKTR010000006">
    <property type="protein sequence ID" value="KAL3366032.1"/>
    <property type="molecule type" value="Genomic_DNA"/>
</dbReference>
<reference evidence="2 3" key="1">
    <citation type="submission" date="2024-05" db="EMBL/GenBank/DDBJ databases">
        <title>De novo assembly of an allotetraploid wild potato.</title>
        <authorList>
            <person name="Hosaka A.J."/>
        </authorList>
    </citation>
    <scope>NUCLEOTIDE SEQUENCE [LARGE SCALE GENOMIC DNA]</scope>
    <source>
        <tissue evidence="2">Young leaves</tissue>
    </source>
</reference>
<proteinExistence type="predicted"/>
<dbReference type="Pfam" id="PF00665">
    <property type="entry name" value="rve"/>
    <property type="match status" value="1"/>
</dbReference>
<dbReference type="InterPro" id="IPR036397">
    <property type="entry name" value="RNaseH_sf"/>
</dbReference>
<comment type="caution">
    <text evidence="2">The sequence shown here is derived from an EMBL/GenBank/DDBJ whole genome shotgun (WGS) entry which is preliminary data.</text>
</comment>
<evidence type="ECO:0000313" key="3">
    <source>
        <dbReference type="Proteomes" id="UP001627284"/>
    </source>
</evidence>
<dbReference type="InterPro" id="IPR012337">
    <property type="entry name" value="RNaseH-like_sf"/>
</dbReference>
<dbReference type="InterPro" id="IPR001584">
    <property type="entry name" value="Integrase_cat-core"/>
</dbReference>
<evidence type="ECO:0000313" key="2">
    <source>
        <dbReference type="EMBL" id="KAL3366032.1"/>
    </source>
</evidence>
<dbReference type="SUPFAM" id="SSF53098">
    <property type="entry name" value="Ribonuclease H-like"/>
    <property type="match status" value="1"/>
</dbReference>
<dbReference type="EMBL" id="JBJKTR010000006">
    <property type="protein sequence ID" value="KAL3366031.1"/>
    <property type="molecule type" value="Genomic_DNA"/>
</dbReference>
<gene>
    <name evidence="2" type="ORF">AABB24_010928</name>
</gene>
<name>A0ABD2UEM2_9SOLN</name>